<dbReference type="AlphaFoldDB" id="A0A1S4ARW3"/>
<name>A0A1S4ARW3_TOBAC</name>
<sequence length="324" mass="37917">MGCLETKVKVKGVERVKRKLGTEWEIVTDYISTLNGRIWVCWKPSLVEVKILMTGSQIVHCQVKDKGSQFSCHTTFVYSFNTVSCRKKIWQHLRLINTTMTEPWIVLGDFNTILTTNDRINGALVQQAEMQDFQDCVEDIGLGQICRRGCKYSWSNKHVPEDRNYSLIDWAIGNQYWFNKYNSLVAHYYQQGCSDHFPILISTEVAKHTLPRPFRLFNVLLKQEAFAAATQSIWRQQVPGHIMYAICKKLKLLEIFVTQMNREVSKLDHRLEQLHGKLQAVQEKLEIDLYNPLLNKEEKKVLVTLEKWSDIHERVLRQKSRATW</sequence>
<dbReference type="GeneID" id="107800622"/>
<evidence type="ECO:0000313" key="2">
    <source>
        <dbReference type="Proteomes" id="UP000790787"/>
    </source>
</evidence>
<dbReference type="PaxDb" id="4097-A0A1S4ARW3"/>
<keyword evidence="2" id="KW-1185">Reference proteome</keyword>
<organism evidence="2 3">
    <name type="scientific">Nicotiana tabacum</name>
    <name type="common">Common tobacco</name>
    <dbReference type="NCBI Taxonomy" id="4097"/>
    <lineage>
        <taxon>Eukaryota</taxon>
        <taxon>Viridiplantae</taxon>
        <taxon>Streptophyta</taxon>
        <taxon>Embryophyta</taxon>
        <taxon>Tracheophyta</taxon>
        <taxon>Spermatophyta</taxon>
        <taxon>Magnoliopsida</taxon>
        <taxon>eudicotyledons</taxon>
        <taxon>Gunneridae</taxon>
        <taxon>Pentapetalae</taxon>
        <taxon>asterids</taxon>
        <taxon>lamiids</taxon>
        <taxon>Solanales</taxon>
        <taxon>Solanaceae</taxon>
        <taxon>Nicotianoideae</taxon>
        <taxon>Nicotianeae</taxon>
        <taxon>Nicotiana</taxon>
    </lineage>
</organism>
<dbReference type="RefSeq" id="XP_016479310.1">
    <property type="nucleotide sequence ID" value="XM_016623824.1"/>
</dbReference>
<evidence type="ECO:0000313" key="3">
    <source>
        <dbReference type="RefSeq" id="XP_016479310.1"/>
    </source>
</evidence>
<dbReference type="Gene3D" id="3.60.10.10">
    <property type="entry name" value="Endonuclease/exonuclease/phosphatase"/>
    <property type="match status" value="1"/>
</dbReference>
<dbReference type="InterPro" id="IPR036691">
    <property type="entry name" value="Endo/exonu/phosph_ase_sf"/>
</dbReference>
<gene>
    <name evidence="3" type="primary">LOC107800622</name>
</gene>
<proteinExistence type="predicted"/>
<dbReference type="OMA" id="CMELCEI"/>
<evidence type="ECO:0000256" key="1">
    <source>
        <dbReference type="SAM" id="Coils"/>
    </source>
</evidence>
<dbReference type="Proteomes" id="UP000790787">
    <property type="component" value="Chromosome 4"/>
</dbReference>
<reference evidence="2" key="1">
    <citation type="journal article" date="2014" name="Nat. Commun.">
        <title>The tobacco genome sequence and its comparison with those of tomato and potato.</title>
        <authorList>
            <person name="Sierro N."/>
            <person name="Battey J.N."/>
            <person name="Ouadi S."/>
            <person name="Bakaher N."/>
            <person name="Bovet L."/>
            <person name="Willig A."/>
            <person name="Goepfert S."/>
            <person name="Peitsch M.C."/>
            <person name="Ivanov N.V."/>
        </authorList>
    </citation>
    <scope>NUCLEOTIDE SEQUENCE [LARGE SCALE GENOMIC DNA]</scope>
</reference>
<dbReference type="PANTHER" id="PTHR33710:SF76">
    <property type="entry name" value="ENDONUCLEASE_EXONUCLEASE_PHOSPHATASE DOMAIN-CONTAINING PROTEIN"/>
    <property type="match status" value="1"/>
</dbReference>
<dbReference type="OrthoDB" id="1305376at2759"/>
<protein>
    <submittedName>
        <fullName evidence="3">Uncharacterized protein LOC107800622</fullName>
    </submittedName>
</protein>
<keyword evidence="1" id="KW-0175">Coiled coil</keyword>
<accession>A0A1S4ARW3</accession>
<dbReference type="KEGG" id="nta:107800622"/>
<reference evidence="3" key="2">
    <citation type="submission" date="2025-08" db="UniProtKB">
        <authorList>
            <consortium name="RefSeq"/>
        </authorList>
    </citation>
    <scope>IDENTIFICATION</scope>
    <source>
        <tissue evidence="3">Leaf</tissue>
    </source>
</reference>
<dbReference type="PANTHER" id="PTHR33710">
    <property type="entry name" value="BNAC02G09200D PROTEIN"/>
    <property type="match status" value="1"/>
</dbReference>
<feature type="coiled-coil region" evidence="1">
    <location>
        <begin position="257"/>
        <end position="284"/>
    </location>
</feature>
<dbReference type="SUPFAM" id="SSF56219">
    <property type="entry name" value="DNase I-like"/>
    <property type="match status" value="1"/>
</dbReference>